<dbReference type="GO" id="GO:0031415">
    <property type="term" value="C:NatA complex"/>
    <property type="evidence" value="ECO:0007669"/>
    <property type="project" value="TreeGrafter"/>
</dbReference>
<dbReference type="PhylomeDB" id="A0A068VAW0"/>
<dbReference type="PANTHER" id="PTHR42919">
    <property type="entry name" value="N-ALPHA-ACETYLTRANSFERASE"/>
    <property type="match status" value="1"/>
</dbReference>
<evidence type="ECO:0000313" key="2">
    <source>
        <dbReference type="EMBL" id="CDP17702.1"/>
    </source>
</evidence>
<dbReference type="SUPFAM" id="SSF55729">
    <property type="entry name" value="Acyl-CoA N-acyltransferases (Nat)"/>
    <property type="match status" value="1"/>
</dbReference>
<dbReference type="GO" id="GO:0007064">
    <property type="term" value="P:mitotic sister chromatid cohesion"/>
    <property type="evidence" value="ECO:0007669"/>
    <property type="project" value="TreeGrafter"/>
</dbReference>
<dbReference type="PROSITE" id="PS51186">
    <property type="entry name" value="GNAT"/>
    <property type="match status" value="1"/>
</dbReference>
<dbReference type="Gene3D" id="3.40.630.30">
    <property type="match status" value="1"/>
</dbReference>
<dbReference type="InterPro" id="IPR016181">
    <property type="entry name" value="Acyl_CoA_acyltransferase"/>
</dbReference>
<name>A0A068VAW0_COFCA</name>
<reference evidence="3" key="1">
    <citation type="journal article" date="2014" name="Science">
        <title>The coffee genome provides insight into the convergent evolution of caffeine biosynthesis.</title>
        <authorList>
            <person name="Denoeud F."/>
            <person name="Carretero-Paulet L."/>
            <person name="Dereeper A."/>
            <person name="Droc G."/>
            <person name="Guyot R."/>
            <person name="Pietrella M."/>
            <person name="Zheng C."/>
            <person name="Alberti A."/>
            <person name="Anthony F."/>
            <person name="Aprea G."/>
            <person name="Aury J.M."/>
            <person name="Bento P."/>
            <person name="Bernard M."/>
            <person name="Bocs S."/>
            <person name="Campa C."/>
            <person name="Cenci A."/>
            <person name="Combes M.C."/>
            <person name="Crouzillat D."/>
            <person name="Da Silva C."/>
            <person name="Daddiego L."/>
            <person name="De Bellis F."/>
            <person name="Dussert S."/>
            <person name="Garsmeur O."/>
            <person name="Gayraud T."/>
            <person name="Guignon V."/>
            <person name="Jahn K."/>
            <person name="Jamilloux V."/>
            <person name="Joet T."/>
            <person name="Labadie K."/>
            <person name="Lan T."/>
            <person name="Leclercq J."/>
            <person name="Lepelley M."/>
            <person name="Leroy T."/>
            <person name="Li L.T."/>
            <person name="Librado P."/>
            <person name="Lopez L."/>
            <person name="Munoz A."/>
            <person name="Noel B."/>
            <person name="Pallavicini A."/>
            <person name="Perrotta G."/>
            <person name="Poncet V."/>
            <person name="Pot D."/>
            <person name="Priyono X."/>
            <person name="Rigoreau M."/>
            <person name="Rouard M."/>
            <person name="Rozas J."/>
            <person name="Tranchant-Dubreuil C."/>
            <person name="VanBuren R."/>
            <person name="Zhang Q."/>
            <person name="Andrade A.C."/>
            <person name="Argout X."/>
            <person name="Bertrand B."/>
            <person name="de Kochko A."/>
            <person name="Graziosi G."/>
            <person name="Henry R.J."/>
            <person name="Jayarama X."/>
            <person name="Ming R."/>
            <person name="Nagai C."/>
            <person name="Rounsley S."/>
            <person name="Sankoff D."/>
            <person name="Giuliano G."/>
            <person name="Albert V.A."/>
            <person name="Wincker P."/>
            <person name="Lashermes P."/>
        </authorList>
    </citation>
    <scope>NUCLEOTIDE SEQUENCE [LARGE SCALE GENOMIC DNA]</scope>
    <source>
        <strain evidence="3">cv. DH200-94</strain>
    </source>
</reference>
<dbReference type="FunFam" id="3.40.630.30:FF:000097">
    <property type="entry name" value="Histone acetyltransferase HPA2 and related acetyltransferases"/>
    <property type="match status" value="1"/>
</dbReference>
<dbReference type="PANTHER" id="PTHR42919:SF20">
    <property type="entry name" value="GCN5-RELATED N-ACETYLTRANSFERASE 10, CHLOROPLASTIC"/>
    <property type="match status" value="1"/>
</dbReference>
<keyword evidence="3" id="KW-1185">Reference proteome</keyword>
<dbReference type="EMBL" id="HG739257">
    <property type="protein sequence ID" value="CDP17702.1"/>
    <property type="molecule type" value="Genomic_DNA"/>
</dbReference>
<evidence type="ECO:0000313" key="3">
    <source>
        <dbReference type="Proteomes" id="UP000295252"/>
    </source>
</evidence>
<gene>
    <name evidence="2" type="ORF">GSCOC_T00001438001</name>
</gene>
<sequence length="292" mass="33748">MAYLQPNYLSIWSRRCHTENQHYFSLLKINRRWKNSVEKARITKLKRPSGEERRVVWKVHCRSTSNSSSVNEVELAAGQLEVEGNTCYLYNRRDGFGSLLSEHGWHIRRMVETDEEMRKVAGVQAEAFHEPVVLFNDFFFAFFQAEVLSGLLYRLRNSPPDRYACLVAEPSRDSSGSNMDDLVGVVDVTVSRDDDVLQYISGADEYLYVSGIAVLNNFRRKKVATALLKACDRLCNLWGFEYLVLRAYEDDWGARELYSNAGYRVVSGDPAWLTTWVGRRRRVLMIKECDNT</sequence>
<dbReference type="OMA" id="LPIHEHH"/>
<protein>
    <recommendedName>
        <fullName evidence="1">N-acetyltransferase domain-containing protein</fullName>
    </recommendedName>
</protein>
<organism evidence="2 3">
    <name type="scientific">Coffea canephora</name>
    <name type="common">Robusta coffee</name>
    <dbReference type="NCBI Taxonomy" id="49390"/>
    <lineage>
        <taxon>Eukaryota</taxon>
        <taxon>Viridiplantae</taxon>
        <taxon>Streptophyta</taxon>
        <taxon>Embryophyta</taxon>
        <taxon>Tracheophyta</taxon>
        <taxon>Spermatophyta</taxon>
        <taxon>Magnoliopsida</taxon>
        <taxon>eudicotyledons</taxon>
        <taxon>Gunneridae</taxon>
        <taxon>Pentapetalae</taxon>
        <taxon>asterids</taxon>
        <taxon>lamiids</taxon>
        <taxon>Gentianales</taxon>
        <taxon>Rubiaceae</taxon>
        <taxon>Ixoroideae</taxon>
        <taxon>Gardenieae complex</taxon>
        <taxon>Bertiereae - Coffeeae clade</taxon>
        <taxon>Coffeeae</taxon>
        <taxon>Coffea</taxon>
    </lineage>
</organism>
<dbReference type="GO" id="GO:0008080">
    <property type="term" value="F:N-acetyltransferase activity"/>
    <property type="evidence" value="ECO:0007669"/>
    <property type="project" value="TreeGrafter"/>
</dbReference>
<evidence type="ECO:0000259" key="1">
    <source>
        <dbReference type="PROSITE" id="PS51186"/>
    </source>
</evidence>
<dbReference type="AlphaFoldDB" id="A0A068VAW0"/>
<dbReference type="InterPro" id="IPR000182">
    <property type="entry name" value="GNAT_dom"/>
</dbReference>
<dbReference type="CDD" id="cd04301">
    <property type="entry name" value="NAT_SF"/>
    <property type="match status" value="1"/>
</dbReference>
<dbReference type="Gramene" id="CDP17702">
    <property type="protein sequence ID" value="CDP17702"/>
    <property type="gene ID" value="GSCOC_T00001438001"/>
</dbReference>
<dbReference type="Proteomes" id="UP000295252">
    <property type="component" value="Chromosome II"/>
</dbReference>
<dbReference type="InterPro" id="IPR051556">
    <property type="entry name" value="N-term/lysine_N-AcTrnsfr"/>
</dbReference>
<feature type="domain" description="N-acetyltransferase" evidence="1">
    <location>
        <begin position="153"/>
        <end position="290"/>
    </location>
</feature>
<dbReference type="FunCoup" id="A0A068VAW0">
    <property type="interactions" value="144"/>
</dbReference>
<dbReference type="Pfam" id="PF00583">
    <property type="entry name" value="Acetyltransf_1"/>
    <property type="match status" value="1"/>
</dbReference>
<proteinExistence type="predicted"/>
<accession>A0A068VAW0</accession>
<dbReference type="STRING" id="49390.A0A068VAW0"/>
<dbReference type="InParanoid" id="A0A068VAW0"/>
<dbReference type="OrthoDB" id="1912023at2759"/>